<accession>A0A9D4DSL4</accession>
<reference evidence="2" key="2">
    <citation type="submission" date="2020-11" db="EMBL/GenBank/DDBJ databases">
        <authorList>
            <person name="McCartney M.A."/>
            <person name="Auch B."/>
            <person name="Kono T."/>
            <person name="Mallez S."/>
            <person name="Becker A."/>
            <person name="Gohl D.M."/>
            <person name="Silverstein K.A.T."/>
            <person name="Koren S."/>
            <person name="Bechman K.B."/>
            <person name="Herman A."/>
            <person name="Abrahante J.E."/>
            <person name="Garbe J."/>
        </authorList>
    </citation>
    <scope>NUCLEOTIDE SEQUENCE</scope>
    <source>
        <strain evidence="2">Duluth1</strain>
        <tissue evidence="2">Whole animal</tissue>
    </source>
</reference>
<proteinExistence type="predicted"/>
<organism evidence="2 3">
    <name type="scientific">Dreissena polymorpha</name>
    <name type="common">Zebra mussel</name>
    <name type="synonym">Mytilus polymorpha</name>
    <dbReference type="NCBI Taxonomy" id="45954"/>
    <lineage>
        <taxon>Eukaryota</taxon>
        <taxon>Metazoa</taxon>
        <taxon>Spiralia</taxon>
        <taxon>Lophotrochozoa</taxon>
        <taxon>Mollusca</taxon>
        <taxon>Bivalvia</taxon>
        <taxon>Autobranchia</taxon>
        <taxon>Heteroconchia</taxon>
        <taxon>Euheterodonta</taxon>
        <taxon>Imparidentia</taxon>
        <taxon>Neoheterodontei</taxon>
        <taxon>Myida</taxon>
        <taxon>Dreissenoidea</taxon>
        <taxon>Dreissenidae</taxon>
        <taxon>Dreissena</taxon>
    </lineage>
</organism>
<evidence type="ECO:0000313" key="3">
    <source>
        <dbReference type="Proteomes" id="UP000828390"/>
    </source>
</evidence>
<reference evidence="2" key="1">
    <citation type="journal article" date="2019" name="bioRxiv">
        <title>The Genome of the Zebra Mussel, Dreissena polymorpha: A Resource for Invasive Species Research.</title>
        <authorList>
            <person name="McCartney M.A."/>
            <person name="Auch B."/>
            <person name="Kono T."/>
            <person name="Mallez S."/>
            <person name="Zhang Y."/>
            <person name="Obille A."/>
            <person name="Becker A."/>
            <person name="Abrahante J.E."/>
            <person name="Garbe J."/>
            <person name="Badalamenti J.P."/>
            <person name="Herman A."/>
            <person name="Mangelson H."/>
            <person name="Liachko I."/>
            <person name="Sullivan S."/>
            <person name="Sone E.D."/>
            <person name="Koren S."/>
            <person name="Silverstein K.A.T."/>
            <person name="Beckman K.B."/>
            <person name="Gohl D.M."/>
        </authorList>
    </citation>
    <scope>NUCLEOTIDE SEQUENCE</scope>
    <source>
        <strain evidence="2">Duluth1</strain>
        <tissue evidence="2">Whole animal</tissue>
    </source>
</reference>
<name>A0A9D4DSL4_DREPO</name>
<dbReference type="AlphaFoldDB" id="A0A9D4DSL4"/>
<gene>
    <name evidence="2" type="ORF">DPMN_188260</name>
</gene>
<sequence length="182" mass="20694">MFCYSIAGNEAADKLAKEGSKKEQPQLPISYHEAKTLLKNKFTAEWNDKNDGYQPQKDSIYRHELDTNKRPSTFYIAAPTWKRPAKHIGQQKQLFKPNCGASKNDTDSAHRPLSIQEEDNQAAKPRRTTIKRTKMTTFATDCQPLCKTDQHRNTNIVMVDLNAHICSDNRGKKKIMEKASAG</sequence>
<dbReference type="Proteomes" id="UP000828390">
    <property type="component" value="Unassembled WGS sequence"/>
</dbReference>
<keyword evidence="3" id="KW-1185">Reference proteome</keyword>
<evidence type="ECO:0000313" key="2">
    <source>
        <dbReference type="EMBL" id="KAH3753620.1"/>
    </source>
</evidence>
<protein>
    <submittedName>
        <fullName evidence="2">Uncharacterized protein</fullName>
    </submittedName>
</protein>
<feature type="region of interest" description="Disordered" evidence="1">
    <location>
        <begin position="97"/>
        <end position="126"/>
    </location>
</feature>
<evidence type="ECO:0000256" key="1">
    <source>
        <dbReference type="SAM" id="MobiDB-lite"/>
    </source>
</evidence>
<comment type="caution">
    <text evidence="2">The sequence shown here is derived from an EMBL/GenBank/DDBJ whole genome shotgun (WGS) entry which is preliminary data.</text>
</comment>
<dbReference type="EMBL" id="JAIWYP010000010">
    <property type="protein sequence ID" value="KAH3753620.1"/>
    <property type="molecule type" value="Genomic_DNA"/>
</dbReference>